<evidence type="ECO:0000313" key="4">
    <source>
        <dbReference type="Proteomes" id="UP000273898"/>
    </source>
</evidence>
<dbReference type="InterPro" id="IPR041657">
    <property type="entry name" value="HTH_17"/>
</dbReference>
<dbReference type="SUPFAM" id="SSF46955">
    <property type="entry name" value="Putative DNA-binding domain"/>
    <property type="match status" value="1"/>
</dbReference>
<comment type="caution">
    <text evidence="2">The sequence shown here is derived from an EMBL/GenBank/DDBJ whole genome shotgun (WGS) entry which is preliminary data.</text>
</comment>
<keyword evidence="3" id="KW-0238">DNA-binding</keyword>
<dbReference type="EMBL" id="RCCK01000013">
    <property type="protein sequence ID" value="RLJ73649.1"/>
    <property type="molecule type" value="Genomic_DNA"/>
</dbReference>
<reference evidence="3 5" key="2">
    <citation type="submission" date="2019-03" db="EMBL/GenBank/DDBJ databases">
        <authorList>
            <person name="He R.-H."/>
        </authorList>
    </citation>
    <scope>NUCLEOTIDE SEQUENCE [LARGE SCALE GENOMIC DNA]</scope>
    <source>
        <strain evidence="3 5">DSM 19624</strain>
    </source>
</reference>
<name>A0A497XXK8_9SPHI</name>
<gene>
    <name evidence="2" type="ORF">BCL90_3811</name>
    <name evidence="3" type="ORF">E3V97_01420</name>
</gene>
<dbReference type="AlphaFoldDB" id="A0A497XXK8"/>
<sequence>MNLDLVTKSDLLELKSELIEEIKKIVPLQTTAPDEYLKSSEVRKLMKISAGTLLHLRVSGKLPFTKIGRIVYFSREDIRRILGNGTPENAVVKRLFRGEAHGEHK</sequence>
<evidence type="ECO:0000313" key="3">
    <source>
        <dbReference type="EMBL" id="TFB32726.1"/>
    </source>
</evidence>
<evidence type="ECO:0000259" key="1">
    <source>
        <dbReference type="Pfam" id="PF12728"/>
    </source>
</evidence>
<evidence type="ECO:0000313" key="5">
    <source>
        <dbReference type="Proteomes" id="UP000297429"/>
    </source>
</evidence>
<evidence type="ECO:0000313" key="2">
    <source>
        <dbReference type="EMBL" id="RLJ73649.1"/>
    </source>
</evidence>
<dbReference type="GO" id="GO:0003677">
    <property type="term" value="F:DNA binding"/>
    <property type="evidence" value="ECO:0007669"/>
    <property type="project" value="UniProtKB-KW"/>
</dbReference>
<reference evidence="2 4" key="1">
    <citation type="submission" date="2018-10" db="EMBL/GenBank/DDBJ databases">
        <title>Genomic Encyclopedia of Archaeal and Bacterial Type Strains, Phase II (KMG-II): from individual species to whole genera.</title>
        <authorList>
            <person name="Goeker M."/>
        </authorList>
    </citation>
    <scope>NUCLEOTIDE SEQUENCE [LARGE SCALE GENOMIC DNA]</scope>
    <source>
        <strain evidence="2 4">DSM 19624</strain>
    </source>
</reference>
<dbReference type="PANTHER" id="PTHR34585">
    <property type="match status" value="1"/>
</dbReference>
<dbReference type="EMBL" id="SOPX01000001">
    <property type="protein sequence ID" value="TFB32726.1"/>
    <property type="molecule type" value="Genomic_DNA"/>
</dbReference>
<dbReference type="PANTHER" id="PTHR34585:SF22">
    <property type="entry name" value="HELIX-TURN-HELIX DOMAIN-CONTAINING PROTEIN"/>
    <property type="match status" value="1"/>
</dbReference>
<dbReference type="Pfam" id="PF12728">
    <property type="entry name" value="HTH_17"/>
    <property type="match status" value="1"/>
</dbReference>
<dbReference type="InterPro" id="IPR009061">
    <property type="entry name" value="DNA-bd_dom_put_sf"/>
</dbReference>
<dbReference type="RefSeq" id="WP_121285530.1">
    <property type="nucleotide sequence ID" value="NZ_RCCK01000013.1"/>
</dbReference>
<proteinExistence type="predicted"/>
<dbReference type="Proteomes" id="UP000297429">
    <property type="component" value="Unassembled WGS sequence"/>
</dbReference>
<dbReference type="Proteomes" id="UP000273898">
    <property type="component" value="Unassembled WGS sequence"/>
</dbReference>
<accession>A0A497XXK8</accession>
<dbReference type="OrthoDB" id="1524679at2"/>
<protein>
    <submittedName>
        <fullName evidence="3">DNA-binding protein</fullName>
    </submittedName>
    <submittedName>
        <fullName evidence="2">Helix-turn-helix protein</fullName>
    </submittedName>
</protein>
<organism evidence="2 4">
    <name type="scientific">Pedobacter alluvionis</name>
    <dbReference type="NCBI Taxonomy" id="475253"/>
    <lineage>
        <taxon>Bacteria</taxon>
        <taxon>Pseudomonadati</taxon>
        <taxon>Bacteroidota</taxon>
        <taxon>Sphingobacteriia</taxon>
        <taxon>Sphingobacteriales</taxon>
        <taxon>Sphingobacteriaceae</taxon>
        <taxon>Pedobacter</taxon>
    </lineage>
</organism>
<feature type="domain" description="Helix-turn-helix" evidence="1">
    <location>
        <begin position="36"/>
        <end position="81"/>
    </location>
</feature>
<keyword evidence="5" id="KW-1185">Reference proteome</keyword>